<dbReference type="RefSeq" id="WP_155071653.1">
    <property type="nucleotide sequence ID" value="NZ_WIXO01000001.1"/>
</dbReference>
<gene>
    <name evidence="2" type="ORF">F0L17_16290</name>
</gene>
<dbReference type="EMBL" id="WIXO01000001">
    <property type="protein sequence ID" value="MTE20639.1"/>
    <property type="molecule type" value="Genomic_DNA"/>
</dbReference>
<evidence type="ECO:0000313" key="3">
    <source>
        <dbReference type="Proteomes" id="UP000473014"/>
    </source>
</evidence>
<proteinExistence type="predicted"/>
<feature type="transmembrane region" description="Helical" evidence="1">
    <location>
        <begin position="58"/>
        <end position="84"/>
    </location>
</feature>
<reference evidence="2 3" key="1">
    <citation type="submission" date="2019-11" db="EMBL/GenBank/DDBJ databases">
        <authorList>
            <person name="Yuan L."/>
        </authorList>
    </citation>
    <scope>NUCLEOTIDE SEQUENCE [LARGE SCALE GENOMIC DNA]</scope>
    <source>
        <strain evidence="2 3">TRM43335</strain>
    </source>
</reference>
<feature type="transmembrane region" description="Helical" evidence="1">
    <location>
        <begin position="141"/>
        <end position="160"/>
    </location>
</feature>
<evidence type="ECO:0000256" key="1">
    <source>
        <dbReference type="SAM" id="Phobius"/>
    </source>
</evidence>
<evidence type="ECO:0000313" key="2">
    <source>
        <dbReference type="EMBL" id="MTE20639.1"/>
    </source>
</evidence>
<dbReference type="AlphaFoldDB" id="A0A6G2BEY6"/>
<sequence length="178" mass="19462">MTKTATHRDRRMLALMNDDRHRGLYATRARRRGLVTAHVALSAALLGALWALPGDHGWPLYAVLPALLVLLAVWCTITGALNLATRGLLELRARVLDERQLADRGRVLAVAHRASLALQLAVLFGLYLAHAHGDARLSVPFLLGTLFALLVAHWLLPLWIATLTAPDDPADDVVDELP</sequence>
<keyword evidence="1" id="KW-0812">Transmembrane</keyword>
<dbReference type="Proteomes" id="UP000473014">
    <property type="component" value="Unassembled WGS sequence"/>
</dbReference>
<accession>A0A6G2BEY6</accession>
<keyword evidence="1" id="KW-0472">Membrane</keyword>
<name>A0A6G2BEY6_9ACTN</name>
<feature type="transmembrane region" description="Helical" evidence="1">
    <location>
        <begin position="105"/>
        <end position="129"/>
    </location>
</feature>
<feature type="transmembrane region" description="Helical" evidence="1">
    <location>
        <begin position="34"/>
        <end position="52"/>
    </location>
</feature>
<keyword evidence="1" id="KW-1133">Transmembrane helix</keyword>
<organism evidence="2 3">
    <name type="scientific">Streptomyces taklimakanensis</name>
    <dbReference type="NCBI Taxonomy" id="2569853"/>
    <lineage>
        <taxon>Bacteria</taxon>
        <taxon>Bacillati</taxon>
        <taxon>Actinomycetota</taxon>
        <taxon>Actinomycetes</taxon>
        <taxon>Kitasatosporales</taxon>
        <taxon>Streptomycetaceae</taxon>
        <taxon>Streptomyces</taxon>
    </lineage>
</organism>
<comment type="caution">
    <text evidence="2">The sequence shown here is derived from an EMBL/GenBank/DDBJ whole genome shotgun (WGS) entry which is preliminary data.</text>
</comment>
<keyword evidence="3" id="KW-1185">Reference proteome</keyword>
<protein>
    <submittedName>
        <fullName evidence="2">Uncharacterized protein</fullName>
    </submittedName>
</protein>
<dbReference type="OrthoDB" id="4245237at2"/>